<evidence type="ECO:0000313" key="2">
    <source>
        <dbReference type="EMBL" id="CAK7339444.1"/>
    </source>
</evidence>
<sequence length="255" mass="28698">MDGKAVNQTCCKKRRLLLDVSDIQGESSSIPVEGIPQSIGEEQKGDFGYVCKHYNNKRQPFKEAKDCLLSLKASVECLCRKNLFPYNPEVLLKRANGETSVQCFVVKRSNIQSPFELVECQVRDEKPDTGDRKVESRVSSHRSLSYMDTKSVFGNDPDNPPTVLVLVPSYMASRPFPIYSSSETENAAIVTQEKYGSVRRVYIVCDQENDPRQTWMIGNNPVDEVMVISGSDQMAMISKPQELCSCLLEIGDEYM</sequence>
<evidence type="ECO:0000313" key="3">
    <source>
        <dbReference type="Proteomes" id="UP001314170"/>
    </source>
</evidence>
<feature type="domain" description="Protein Lines C-terminal" evidence="1">
    <location>
        <begin position="65"/>
        <end position="94"/>
    </location>
</feature>
<keyword evidence="3" id="KW-1185">Reference proteome</keyword>
<dbReference type="Pfam" id="PF14695">
    <property type="entry name" value="LINES_C"/>
    <property type="match status" value="1"/>
</dbReference>
<comment type="caution">
    <text evidence="2">The sequence shown here is derived from an EMBL/GenBank/DDBJ whole genome shotgun (WGS) entry which is preliminary data.</text>
</comment>
<dbReference type="GO" id="GO:0009696">
    <property type="term" value="P:salicylic acid metabolic process"/>
    <property type="evidence" value="ECO:0007669"/>
    <property type="project" value="TreeGrafter"/>
</dbReference>
<proteinExistence type="predicted"/>
<dbReference type="GO" id="GO:0009694">
    <property type="term" value="P:jasmonic acid metabolic process"/>
    <property type="evidence" value="ECO:0007669"/>
    <property type="project" value="TreeGrafter"/>
</dbReference>
<dbReference type="InterPro" id="IPR029415">
    <property type="entry name" value="Lines_C"/>
</dbReference>
<dbReference type="AlphaFoldDB" id="A0AAV1RVV1"/>
<organism evidence="2 3">
    <name type="scientific">Dovyalis caffra</name>
    <dbReference type="NCBI Taxonomy" id="77055"/>
    <lineage>
        <taxon>Eukaryota</taxon>
        <taxon>Viridiplantae</taxon>
        <taxon>Streptophyta</taxon>
        <taxon>Embryophyta</taxon>
        <taxon>Tracheophyta</taxon>
        <taxon>Spermatophyta</taxon>
        <taxon>Magnoliopsida</taxon>
        <taxon>eudicotyledons</taxon>
        <taxon>Gunneridae</taxon>
        <taxon>Pentapetalae</taxon>
        <taxon>rosids</taxon>
        <taxon>fabids</taxon>
        <taxon>Malpighiales</taxon>
        <taxon>Salicaceae</taxon>
        <taxon>Flacourtieae</taxon>
        <taxon>Dovyalis</taxon>
    </lineage>
</organism>
<dbReference type="PANTHER" id="PTHR10992">
    <property type="entry name" value="METHYLESTERASE FAMILY MEMBER"/>
    <property type="match status" value="1"/>
</dbReference>
<dbReference type="GO" id="GO:0080030">
    <property type="term" value="F:methyl indole-3-acetate esterase activity"/>
    <property type="evidence" value="ECO:0007669"/>
    <property type="project" value="TreeGrafter"/>
</dbReference>
<dbReference type="GO" id="GO:0080031">
    <property type="term" value="F:methyl salicylate esterase activity"/>
    <property type="evidence" value="ECO:0007669"/>
    <property type="project" value="TreeGrafter"/>
</dbReference>
<dbReference type="EMBL" id="CAWUPB010001158">
    <property type="protein sequence ID" value="CAK7339444.1"/>
    <property type="molecule type" value="Genomic_DNA"/>
</dbReference>
<dbReference type="PANTHER" id="PTHR10992:SF1066">
    <property type="entry name" value="METHYL JASMONATE ESTERASE 1"/>
    <property type="match status" value="1"/>
</dbReference>
<accession>A0AAV1RVV1</accession>
<dbReference type="Proteomes" id="UP001314170">
    <property type="component" value="Unassembled WGS sequence"/>
</dbReference>
<dbReference type="Gene3D" id="3.40.50.1820">
    <property type="entry name" value="alpha/beta hydrolase"/>
    <property type="match status" value="1"/>
</dbReference>
<name>A0AAV1RVV1_9ROSI</name>
<gene>
    <name evidence="2" type="ORF">DCAF_LOCUS14496</name>
</gene>
<protein>
    <recommendedName>
        <fullName evidence="1">Protein Lines C-terminal domain-containing protein</fullName>
    </recommendedName>
</protein>
<reference evidence="2 3" key="1">
    <citation type="submission" date="2024-01" db="EMBL/GenBank/DDBJ databases">
        <authorList>
            <person name="Waweru B."/>
        </authorList>
    </citation>
    <scope>NUCLEOTIDE SEQUENCE [LARGE SCALE GENOMIC DNA]</scope>
</reference>
<evidence type="ECO:0000259" key="1">
    <source>
        <dbReference type="Pfam" id="PF14695"/>
    </source>
</evidence>
<dbReference type="InterPro" id="IPR045889">
    <property type="entry name" value="MES/HNL"/>
</dbReference>
<dbReference type="GO" id="GO:0080032">
    <property type="term" value="F:methyl jasmonate esterase activity"/>
    <property type="evidence" value="ECO:0007669"/>
    <property type="project" value="TreeGrafter"/>
</dbReference>
<dbReference type="InterPro" id="IPR029058">
    <property type="entry name" value="AB_hydrolase_fold"/>
</dbReference>